<dbReference type="EMBL" id="JAACNO010002552">
    <property type="protein sequence ID" value="KAF4132342.1"/>
    <property type="molecule type" value="Genomic_DNA"/>
</dbReference>
<feature type="domain" description="C2" evidence="2">
    <location>
        <begin position="35"/>
        <end position="171"/>
    </location>
</feature>
<feature type="compositionally biased region" description="Basic residues" evidence="1">
    <location>
        <begin position="501"/>
        <end position="511"/>
    </location>
</feature>
<feature type="region of interest" description="Disordered" evidence="1">
    <location>
        <begin position="16"/>
        <end position="43"/>
    </location>
</feature>
<reference evidence="3" key="1">
    <citation type="submission" date="2020-03" db="EMBL/GenBank/DDBJ databases">
        <title>Hybrid Assembly of Korean Phytophthora infestans isolates.</title>
        <authorList>
            <person name="Prokchorchik M."/>
            <person name="Lee Y."/>
            <person name="Seo J."/>
            <person name="Cho J.-H."/>
            <person name="Park Y.-E."/>
            <person name="Jang D.-C."/>
            <person name="Im J.-S."/>
            <person name="Choi J.-G."/>
            <person name="Park H.-J."/>
            <person name="Lee G.-B."/>
            <person name="Lee Y.-G."/>
            <person name="Hong S.-Y."/>
            <person name="Cho K."/>
            <person name="Sohn K.H."/>
        </authorList>
    </citation>
    <scope>NUCLEOTIDE SEQUENCE</scope>
    <source>
        <strain evidence="3">KR_2_A2</strain>
    </source>
</reference>
<comment type="caution">
    <text evidence="3">The sequence shown here is derived from an EMBL/GenBank/DDBJ whole genome shotgun (WGS) entry which is preliminary data.</text>
</comment>
<dbReference type="SUPFAM" id="SSF49562">
    <property type="entry name" value="C2 domain (Calcium/lipid-binding domain, CaLB)"/>
    <property type="match status" value="1"/>
</dbReference>
<organism evidence="3 4">
    <name type="scientific">Phytophthora infestans</name>
    <name type="common">Potato late blight agent</name>
    <name type="synonym">Botrytis infestans</name>
    <dbReference type="NCBI Taxonomy" id="4787"/>
    <lineage>
        <taxon>Eukaryota</taxon>
        <taxon>Sar</taxon>
        <taxon>Stramenopiles</taxon>
        <taxon>Oomycota</taxon>
        <taxon>Peronosporomycetes</taxon>
        <taxon>Peronosporales</taxon>
        <taxon>Peronosporaceae</taxon>
        <taxon>Phytophthora</taxon>
    </lineage>
</organism>
<dbReference type="AlphaFoldDB" id="A0A8S9TXU0"/>
<feature type="compositionally biased region" description="Polar residues" evidence="1">
    <location>
        <begin position="26"/>
        <end position="43"/>
    </location>
</feature>
<evidence type="ECO:0000313" key="3">
    <source>
        <dbReference type="EMBL" id="KAF4132342.1"/>
    </source>
</evidence>
<protein>
    <submittedName>
        <fullName evidence="3">C2 domain</fullName>
    </submittedName>
</protein>
<feature type="compositionally biased region" description="Basic residues" evidence="1">
    <location>
        <begin position="519"/>
        <end position="530"/>
    </location>
</feature>
<dbReference type="InterPro" id="IPR000008">
    <property type="entry name" value="C2_dom"/>
</dbReference>
<sequence>MAQEGPPMSRFRAFTTALGFKPSGDTPRSSSDQSSVPQRPVSMSSLRPLYGNFTLYLRVHSARHLPAIAQASYCKLYLGDEPIIGGFGQGKSLVGLDKKQGHQTYHTKVQTSPTKDCPEWNEKFQMNVKNPNVEVLTIRVKNHVLIYSPAIGACVVHLRQLQLGQTIDEWVHLYKNDKPCGEIRLQLCLQENAQLAVPERRYSQSSEETIQRLMQEHRELEEAQRRELELQQEEKWRKMEEDAVRHAGLEQQIEREERYREQCARKLELEQQQKDSRNSDSELPASFKNRGVKKDVLSDSELPSSFKNRGVKNEEIAVEKIENLTLQADAEESDQQEVNFGLSSGYTIYGVDSVNTTALPPSRQISSFGTIRLSVEELNQVAHNALPTSDSSESEHERRRHRRKKNERRHRKRYSKRRGYSDASSDDNSISPRRYGKDSFCPKASEHEGLKKRSTQSSVSSRSGSSNHKQSRQDADVPVILTFPQSPADKPSLSSSEDEHRRRRRRRAEKIKRREKENRRRSKRRQTKTRRNYESSYSSSSLSPSSSLSSSEEERLLRKLEKRKLQKARTRAKRVESEGASTQSSGMHLQRKLSYADTRNKKFMSPYVTQHWSSEQLEASGNHGLGLETPSSLAPNRVHSNYGPDGVGFDEPGQTATPQYLGQTTKEQTNAELMRSFCF</sequence>
<feature type="compositionally biased region" description="Polar residues" evidence="1">
    <location>
        <begin position="422"/>
        <end position="431"/>
    </location>
</feature>
<dbReference type="CDD" id="cd00030">
    <property type="entry name" value="C2"/>
    <property type="match status" value="1"/>
</dbReference>
<dbReference type="Proteomes" id="UP000704712">
    <property type="component" value="Unassembled WGS sequence"/>
</dbReference>
<dbReference type="SMART" id="SM00239">
    <property type="entry name" value="C2"/>
    <property type="match status" value="1"/>
</dbReference>
<feature type="compositionally biased region" description="Basic residues" evidence="1">
    <location>
        <begin position="560"/>
        <end position="572"/>
    </location>
</feature>
<proteinExistence type="predicted"/>
<dbReference type="Pfam" id="PF00168">
    <property type="entry name" value="C2"/>
    <property type="match status" value="1"/>
</dbReference>
<evidence type="ECO:0000256" key="1">
    <source>
        <dbReference type="SAM" id="MobiDB-lite"/>
    </source>
</evidence>
<dbReference type="Gene3D" id="2.60.40.150">
    <property type="entry name" value="C2 domain"/>
    <property type="match status" value="1"/>
</dbReference>
<name>A0A8S9TXU0_PHYIN</name>
<feature type="region of interest" description="Disordered" evidence="1">
    <location>
        <begin position="384"/>
        <end position="590"/>
    </location>
</feature>
<feature type="region of interest" description="Disordered" evidence="1">
    <location>
        <begin position="269"/>
        <end position="294"/>
    </location>
</feature>
<feature type="compositionally biased region" description="Low complexity" evidence="1">
    <location>
        <begin position="455"/>
        <end position="466"/>
    </location>
</feature>
<gene>
    <name evidence="3" type="ORF">GN958_ATG18459</name>
</gene>
<dbReference type="InterPro" id="IPR035892">
    <property type="entry name" value="C2_domain_sf"/>
</dbReference>
<accession>A0A8S9TXU0</accession>
<evidence type="ECO:0000259" key="2">
    <source>
        <dbReference type="PROSITE" id="PS50004"/>
    </source>
</evidence>
<dbReference type="PROSITE" id="PS50004">
    <property type="entry name" value="C2"/>
    <property type="match status" value="1"/>
</dbReference>
<feature type="compositionally biased region" description="Basic residues" evidence="1">
    <location>
        <begin position="398"/>
        <end position="418"/>
    </location>
</feature>
<feature type="compositionally biased region" description="Basic and acidic residues" evidence="1">
    <location>
        <begin position="269"/>
        <end position="280"/>
    </location>
</feature>
<feature type="compositionally biased region" description="Low complexity" evidence="1">
    <location>
        <begin position="534"/>
        <end position="550"/>
    </location>
</feature>
<evidence type="ECO:0000313" key="4">
    <source>
        <dbReference type="Proteomes" id="UP000704712"/>
    </source>
</evidence>